<dbReference type="Pfam" id="PF15072">
    <property type="entry name" value="HROB"/>
    <property type="match status" value="1"/>
</dbReference>
<organism evidence="2 3">
    <name type="scientific">Brenthis ino</name>
    <name type="common">lesser marbled fritillary</name>
    <dbReference type="NCBI Taxonomy" id="405034"/>
    <lineage>
        <taxon>Eukaryota</taxon>
        <taxon>Metazoa</taxon>
        <taxon>Ecdysozoa</taxon>
        <taxon>Arthropoda</taxon>
        <taxon>Hexapoda</taxon>
        <taxon>Insecta</taxon>
        <taxon>Pterygota</taxon>
        <taxon>Neoptera</taxon>
        <taxon>Endopterygota</taxon>
        <taxon>Lepidoptera</taxon>
        <taxon>Glossata</taxon>
        <taxon>Ditrysia</taxon>
        <taxon>Papilionoidea</taxon>
        <taxon>Nymphalidae</taxon>
        <taxon>Heliconiinae</taxon>
        <taxon>Argynnini</taxon>
        <taxon>Brenthis</taxon>
    </lineage>
</organism>
<dbReference type="PANTHER" id="PTHR14523:SF1">
    <property type="entry name" value="HOMOLOGOUS RECOMBINATION OB-FOLD PROTEIN"/>
    <property type="match status" value="1"/>
</dbReference>
<name>A0A8J9VG49_9NEOP</name>
<dbReference type="GO" id="GO:0000725">
    <property type="term" value="P:recombinational repair"/>
    <property type="evidence" value="ECO:0007669"/>
    <property type="project" value="InterPro"/>
</dbReference>
<evidence type="ECO:0000259" key="1">
    <source>
        <dbReference type="Pfam" id="PF15072"/>
    </source>
</evidence>
<sequence length="320" mass="36579">MFESDDYDQILSQIDFPEIRNPECKESNIRKEELLTKPLLSKTSQTSCIVPFDKEVKTCADSKENTSCAKINLVQEDNVTSAKHTKRKIINSFFDHKSKRKFPGPAGLLTGSFEQNQDETICQMELLTQDMDFTQNYLHGDIFETPLWKRLTKDTQSLGQINSINAIKHQALAGNLQRKKAQVVAAFVESVDRSVIDPLITLRDTTGIIKCTLHRDAWNTFSNYIVSEYCALVLWKPTVLTTGSAFKKHYLNITLSNITAIYTSTVINDEQVLPNGYSKFNEEEYSIIRIDRTENCPPDEAFQENFDLDDLDNIFSNDMF</sequence>
<reference evidence="2" key="1">
    <citation type="submission" date="2021-12" db="EMBL/GenBank/DDBJ databases">
        <authorList>
            <person name="Martin H S."/>
        </authorList>
    </citation>
    <scope>NUCLEOTIDE SEQUENCE</scope>
</reference>
<dbReference type="EMBL" id="OV170225">
    <property type="protein sequence ID" value="CAH0725765.1"/>
    <property type="molecule type" value="Genomic_DNA"/>
</dbReference>
<evidence type="ECO:0000313" key="2">
    <source>
        <dbReference type="EMBL" id="CAH0725765.1"/>
    </source>
</evidence>
<dbReference type="InterPro" id="IPR028045">
    <property type="entry name" value="HROB"/>
</dbReference>
<dbReference type="AlphaFoldDB" id="A0A8J9VG49"/>
<evidence type="ECO:0000313" key="3">
    <source>
        <dbReference type="Proteomes" id="UP000838878"/>
    </source>
</evidence>
<dbReference type="OrthoDB" id="21443at2759"/>
<dbReference type="PANTHER" id="PTHR14523">
    <property type="entry name" value="UNCHARACTERIZED PROTEIN C17ORF53 HOMOLOG"/>
    <property type="match status" value="1"/>
</dbReference>
<keyword evidence="3" id="KW-1185">Reference proteome</keyword>
<protein>
    <recommendedName>
        <fullName evidence="1">Homologous recombination OB-fold protein OB-fold domain-containing protein</fullName>
    </recommendedName>
</protein>
<dbReference type="Proteomes" id="UP000838878">
    <property type="component" value="Chromosome 5"/>
</dbReference>
<dbReference type="InterPro" id="IPR058570">
    <property type="entry name" value="HROB_OB"/>
</dbReference>
<feature type="domain" description="Homologous recombination OB-fold protein OB-fold" evidence="1">
    <location>
        <begin position="179"/>
        <end position="264"/>
    </location>
</feature>
<proteinExistence type="predicted"/>
<feature type="non-terminal residue" evidence="2">
    <location>
        <position position="320"/>
    </location>
</feature>
<accession>A0A8J9VG49</accession>
<gene>
    <name evidence="2" type="ORF">BINO364_LOCUS11314</name>
</gene>